<evidence type="ECO:0000259" key="3">
    <source>
        <dbReference type="PROSITE" id="PS50053"/>
    </source>
</evidence>
<organism evidence="4">
    <name type="scientific">Spongospora subterranea</name>
    <dbReference type="NCBI Taxonomy" id="70186"/>
    <lineage>
        <taxon>Eukaryota</taxon>
        <taxon>Sar</taxon>
        <taxon>Rhizaria</taxon>
        <taxon>Endomyxa</taxon>
        <taxon>Phytomyxea</taxon>
        <taxon>Plasmodiophorida</taxon>
        <taxon>Plasmodiophoridae</taxon>
        <taxon>Spongospora</taxon>
    </lineage>
</organism>
<dbReference type="GO" id="GO:0043161">
    <property type="term" value="P:proteasome-mediated ubiquitin-dependent protein catabolic process"/>
    <property type="evidence" value="ECO:0007669"/>
    <property type="project" value="TreeGrafter"/>
</dbReference>
<dbReference type="PANTHER" id="PTHR10621:SF0">
    <property type="entry name" value="UV EXCISION REPAIR PROTEIN RAD23"/>
    <property type="match status" value="1"/>
</dbReference>
<evidence type="ECO:0000256" key="1">
    <source>
        <dbReference type="SAM" id="MobiDB-lite"/>
    </source>
</evidence>
<dbReference type="PROSITE" id="PS50030">
    <property type="entry name" value="UBA"/>
    <property type="match status" value="1"/>
</dbReference>
<dbReference type="SUPFAM" id="SSF46934">
    <property type="entry name" value="UBA-like"/>
    <property type="match status" value="1"/>
</dbReference>
<dbReference type="PROSITE" id="PS50053">
    <property type="entry name" value="UBIQUITIN_2"/>
    <property type="match status" value="1"/>
</dbReference>
<dbReference type="PANTHER" id="PTHR10621">
    <property type="entry name" value="UV EXCISION REPAIR PROTEIN RAD23"/>
    <property type="match status" value="1"/>
</dbReference>
<evidence type="ECO:0000313" key="4">
    <source>
        <dbReference type="EMBL" id="CRZ01294.1"/>
    </source>
</evidence>
<dbReference type="InterPro" id="IPR015940">
    <property type="entry name" value="UBA"/>
</dbReference>
<dbReference type="SUPFAM" id="SSF54236">
    <property type="entry name" value="Ubiquitin-like"/>
    <property type="match status" value="1"/>
</dbReference>
<reference evidence="4" key="1">
    <citation type="submission" date="2015-04" db="EMBL/GenBank/DDBJ databases">
        <title>The genome sequence of the plant pathogenic Rhizarian Plasmodiophora brassicae reveals insights in its biotrophic life cycle and the origin of chitin synthesis.</title>
        <authorList>
            <person name="Schwelm A."/>
            <person name="Fogelqvist J."/>
            <person name="Knaust A."/>
            <person name="Julke S."/>
            <person name="Lilja T."/>
            <person name="Dhandapani V."/>
            <person name="Bonilla-Rosso G."/>
            <person name="Karlsson M."/>
            <person name="Shevchenko A."/>
            <person name="Choi S.R."/>
            <person name="Kim H.G."/>
            <person name="Park J.Y."/>
            <person name="Lim Y.P."/>
            <person name="Ludwig-Muller J."/>
            <person name="Dixelius C."/>
        </authorList>
    </citation>
    <scope>NUCLEOTIDE SEQUENCE</scope>
    <source>
        <tissue evidence="4">Potato root galls</tissue>
    </source>
</reference>
<dbReference type="GO" id="GO:0070628">
    <property type="term" value="F:proteasome binding"/>
    <property type="evidence" value="ECO:0007669"/>
    <property type="project" value="TreeGrafter"/>
</dbReference>
<dbReference type="EMBL" id="HACM01000852">
    <property type="protein sequence ID" value="CRZ01294.1"/>
    <property type="molecule type" value="Transcribed_RNA"/>
</dbReference>
<dbReference type="Gene3D" id="1.10.8.10">
    <property type="entry name" value="DNA helicase RuvA subunit, C-terminal domain"/>
    <property type="match status" value="1"/>
</dbReference>
<proteinExistence type="predicted"/>
<accession>A0A0H5R0L6</accession>
<feature type="region of interest" description="Disordered" evidence="1">
    <location>
        <begin position="88"/>
        <end position="111"/>
    </location>
</feature>
<dbReference type="AlphaFoldDB" id="A0A0H5R0L6"/>
<dbReference type="GO" id="GO:0005654">
    <property type="term" value="C:nucleoplasm"/>
    <property type="evidence" value="ECO:0007669"/>
    <property type="project" value="TreeGrafter"/>
</dbReference>
<dbReference type="GO" id="GO:0031593">
    <property type="term" value="F:polyubiquitin modification-dependent protein binding"/>
    <property type="evidence" value="ECO:0007669"/>
    <property type="project" value="TreeGrafter"/>
</dbReference>
<dbReference type="GO" id="GO:0005829">
    <property type="term" value="C:cytosol"/>
    <property type="evidence" value="ECO:0007669"/>
    <property type="project" value="TreeGrafter"/>
</dbReference>
<dbReference type="Pfam" id="PF22562">
    <property type="entry name" value="UBA_7"/>
    <property type="match status" value="1"/>
</dbReference>
<evidence type="ECO:0000259" key="2">
    <source>
        <dbReference type="PROSITE" id="PS50030"/>
    </source>
</evidence>
<dbReference type="SMART" id="SM00213">
    <property type="entry name" value="UBQ"/>
    <property type="match status" value="1"/>
</dbReference>
<evidence type="ECO:0008006" key="5">
    <source>
        <dbReference type="Google" id="ProtNLM"/>
    </source>
</evidence>
<dbReference type="InterPro" id="IPR029071">
    <property type="entry name" value="Ubiquitin-like_domsf"/>
</dbReference>
<sequence>MQVSVMTLTGAAACFLMSRSRSTVRDLKASIADEWQIPIPGQMLVHSGCLLSELDTSDLVDLGVKSGDTIIIFFSHRRHRKTYEQQIKHKQNQECSSNESNRATSESAVVQSNEWDPEKAKLLHEMGFRSTELVRRALVVNRNNIGHAVHWLSEHSTMPSDHVTDLR</sequence>
<name>A0A0H5R0L6_9EUKA</name>
<dbReference type="SMART" id="SM00165">
    <property type="entry name" value="UBA"/>
    <property type="match status" value="1"/>
</dbReference>
<feature type="domain" description="Ubiquitin-like" evidence="3">
    <location>
        <begin position="1"/>
        <end position="79"/>
    </location>
</feature>
<dbReference type="GO" id="GO:0043130">
    <property type="term" value="F:ubiquitin binding"/>
    <property type="evidence" value="ECO:0007669"/>
    <property type="project" value="TreeGrafter"/>
</dbReference>
<feature type="compositionally biased region" description="Polar residues" evidence="1">
    <location>
        <begin position="93"/>
        <end position="111"/>
    </location>
</feature>
<protein>
    <recommendedName>
        <fullName evidence="5">UBA domain-containing protein</fullName>
    </recommendedName>
</protein>
<feature type="domain" description="UBA" evidence="2">
    <location>
        <begin position="114"/>
        <end position="155"/>
    </location>
</feature>
<dbReference type="InterPro" id="IPR000626">
    <property type="entry name" value="Ubiquitin-like_dom"/>
</dbReference>
<dbReference type="InterPro" id="IPR009060">
    <property type="entry name" value="UBA-like_sf"/>
</dbReference>
<dbReference type="Gene3D" id="3.10.20.90">
    <property type="entry name" value="Phosphatidylinositol 3-kinase Catalytic Subunit, Chain A, domain 1"/>
    <property type="match status" value="1"/>
</dbReference>
<dbReference type="Pfam" id="PF00240">
    <property type="entry name" value="ubiquitin"/>
    <property type="match status" value="1"/>
</dbReference>